<dbReference type="Proteomes" id="UP000002640">
    <property type="component" value="Unassembled WGS sequence"/>
</dbReference>
<accession>G4ZG48</accession>
<organism evidence="1 2">
    <name type="scientific">Phytophthora sojae (strain P6497)</name>
    <name type="common">Soybean stem and root rot agent</name>
    <name type="synonym">Phytophthora megasperma f. sp. glycines</name>
    <dbReference type="NCBI Taxonomy" id="1094619"/>
    <lineage>
        <taxon>Eukaryota</taxon>
        <taxon>Sar</taxon>
        <taxon>Stramenopiles</taxon>
        <taxon>Oomycota</taxon>
        <taxon>Peronosporomycetes</taxon>
        <taxon>Peronosporales</taxon>
        <taxon>Peronosporaceae</taxon>
        <taxon>Phytophthora</taxon>
    </lineage>
</organism>
<dbReference type="KEGG" id="psoj:PHYSODRAFT_504646"/>
<dbReference type="GeneID" id="20658374"/>
<dbReference type="PANTHER" id="PTHR33977:SF1">
    <property type="entry name" value="ZINC ION BINDING PROTEIN"/>
    <property type="match status" value="1"/>
</dbReference>
<protein>
    <submittedName>
        <fullName evidence="1">Uncharacterized protein</fullName>
    </submittedName>
</protein>
<proteinExistence type="predicted"/>
<feature type="non-terminal residue" evidence="1">
    <location>
        <position position="1"/>
    </location>
</feature>
<dbReference type="AlphaFoldDB" id="G4ZG48"/>
<name>G4ZG48_PHYSP</name>
<reference evidence="1 2" key="1">
    <citation type="journal article" date="2006" name="Science">
        <title>Phytophthora genome sequences uncover evolutionary origins and mechanisms of pathogenesis.</title>
        <authorList>
            <person name="Tyler B.M."/>
            <person name="Tripathy S."/>
            <person name="Zhang X."/>
            <person name="Dehal P."/>
            <person name="Jiang R.H."/>
            <person name="Aerts A."/>
            <person name="Arredondo F.D."/>
            <person name="Baxter L."/>
            <person name="Bensasson D."/>
            <person name="Beynon J.L."/>
            <person name="Chapman J."/>
            <person name="Damasceno C.M."/>
            <person name="Dorrance A.E."/>
            <person name="Dou D."/>
            <person name="Dickerman A.W."/>
            <person name="Dubchak I.L."/>
            <person name="Garbelotto M."/>
            <person name="Gijzen M."/>
            <person name="Gordon S.G."/>
            <person name="Govers F."/>
            <person name="Grunwald N.J."/>
            <person name="Huang W."/>
            <person name="Ivors K.L."/>
            <person name="Jones R.W."/>
            <person name="Kamoun S."/>
            <person name="Krampis K."/>
            <person name="Lamour K.H."/>
            <person name="Lee M.K."/>
            <person name="McDonald W.H."/>
            <person name="Medina M."/>
            <person name="Meijer H.J."/>
            <person name="Nordberg E.K."/>
            <person name="Maclean D.J."/>
            <person name="Ospina-Giraldo M.D."/>
            <person name="Morris P.F."/>
            <person name="Phuntumart V."/>
            <person name="Putnam N.H."/>
            <person name="Rash S."/>
            <person name="Rose J.K."/>
            <person name="Sakihama Y."/>
            <person name="Salamov A.A."/>
            <person name="Savidor A."/>
            <person name="Scheuring C.F."/>
            <person name="Smith B.M."/>
            <person name="Sobral B.W."/>
            <person name="Terry A."/>
            <person name="Torto-Alalibo T.A."/>
            <person name="Win J."/>
            <person name="Xu Z."/>
            <person name="Zhang H."/>
            <person name="Grigoriev I.V."/>
            <person name="Rokhsar D.S."/>
            <person name="Boore J.L."/>
        </authorList>
    </citation>
    <scope>NUCLEOTIDE SEQUENCE [LARGE SCALE GENOMIC DNA]</scope>
    <source>
        <strain evidence="1 2">P6497</strain>
    </source>
</reference>
<keyword evidence="2" id="KW-1185">Reference proteome</keyword>
<dbReference type="RefSeq" id="XP_009526590.1">
    <property type="nucleotide sequence ID" value="XM_009528295.1"/>
</dbReference>
<dbReference type="PANTHER" id="PTHR33977">
    <property type="entry name" value="ZINC ION BINDING PROTEIN"/>
    <property type="match status" value="1"/>
</dbReference>
<evidence type="ECO:0000313" key="1">
    <source>
        <dbReference type="EMBL" id="EGZ17532.1"/>
    </source>
</evidence>
<dbReference type="InParanoid" id="G4ZG48"/>
<gene>
    <name evidence="1" type="ORF">PHYSODRAFT_504646</name>
</gene>
<dbReference type="EMBL" id="JH159154">
    <property type="protein sequence ID" value="EGZ17532.1"/>
    <property type="molecule type" value="Genomic_DNA"/>
</dbReference>
<evidence type="ECO:0000313" key="2">
    <source>
        <dbReference type="Proteomes" id="UP000002640"/>
    </source>
</evidence>
<sequence>REDENGHAYVGKGTDEDSFVVGVTSLALAHASIEYASPGRFTLFHADATFKLSDLGYSLITCGFSDSSRLYQLAAIFIVSRRTAKEYAMCLSAFVRMVKLVRASATLHIEAVMGDPEDAQLNGFQQIAPFDSATYFMCFFHVLYNVRKRTKHMQLEHRRAVMDGIVKIHYAASMTAYYAQKDETLKEWKKIPELTKFTKYFKGQWLDSRYWRWQVFHTPVGYATTNNPCETFNAILKKYTGRRRFFMQRLLAVTMTVIQDAKVHTPTADTKVHAPTTAAAKAAASMIATGRIVAYAADNPTLCRVKQLPKVDETET</sequence>